<name>A0A0D7ATN5_9AGAR</name>
<dbReference type="EMBL" id="KN880911">
    <property type="protein sequence ID" value="KIY61592.1"/>
    <property type="molecule type" value="Genomic_DNA"/>
</dbReference>
<accession>A0A0D7ATN5</accession>
<evidence type="ECO:0000313" key="2">
    <source>
        <dbReference type="Proteomes" id="UP000054007"/>
    </source>
</evidence>
<dbReference type="Proteomes" id="UP000054007">
    <property type="component" value="Unassembled WGS sequence"/>
</dbReference>
<proteinExistence type="predicted"/>
<sequence length="123" mass="13976">MHRDICIGSLLMLVSKVNREPFPAMNPIERLCTSEISAQAADERSSIDELQFGNAKEETLLMDSKAPEFSLNISEISRKIRSVWIDADIRRAHIQRDTVRGESASTCLFIRIFRLVFATAKLH</sequence>
<reference evidence="1 2" key="1">
    <citation type="journal article" date="2015" name="Fungal Genet. Biol.">
        <title>Evolution of novel wood decay mechanisms in Agaricales revealed by the genome sequences of Fistulina hepatica and Cylindrobasidium torrendii.</title>
        <authorList>
            <person name="Floudas D."/>
            <person name="Held B.W."/>
            <person name="Riley R."/>
            <person name="Nagy L.G."/>
            <person name="Koehler G."/>
            <person name="Ransdell A.S."/>
            <person name="Younus H."/>
            <person name="Chow J."/>
            <person name="Chiniquy J."/>
            <person name="Lipzen A."/>
            <person name="Tritt A."/>
            <person name="Sun H."/>
            <person name="Haridas S."/>
            <person name="LaButti K."/>
            <person name="Ohm R.A."/>
            <person name="Kues U."/>
            <person name="Blanchette R.A."/>
            <person name="Grigoriev I.V."/>
            <person name="Minto R.E."/>
            <person name="Hibbett D.S."/>
        </authorList>
    </citation>
    <scope>NUCLEOTIDE SEQUENCE [LARGE SCALE GENOMIC DNA]</scope>
    <source>
        <strain evidence="1 2">FP15055 ss-10</strain>
    </source>
</reference>
<organism evidence="1 2">
    <name type="scientific">Cylindrobasidium torrendii FP15055 ss-10</name>
    <dbReference type="NCBI Taxonomy" id="1314674"/>
    <lineage>
        <taxon>Eukaryota</taxon>
        <taxon>Fungi</taxon>
        <taxon>Dikarya</taxon>
        <taxon>Basidiomycota</taxon>
        <taxon>Agaricomycotina</taxon>
        <taxon>Agaricomycetes</taxon>
        <taxon>Agaricomycetidae</taxon>
        <taxon>Agaricales</taxon>
        <taxon>Marasmiineae</taxon>
        <taxon>Physalacriaceae</taxon>
        <taxon>Cylindrobasidium</taxon>
    </lineage>
</organism>
<evidence type="ECO:0000313" key="1">
    <source>
        <dbReference type="EMBL" id="KIY61592.1"/>
    </source>
</evidence>
<protein>
    <submittedName>
        <fullName evidence="1">Uncharacterized protein</fullName>
    </submittedName>
</protein>
<dbReference type="AlphaFoldDB" id="A0A0D7ATN5"/>
<gene>
    <name evidence="1" type="ORF">CYLTODRAFT_427475</name>
</gene>
<keyword evidence="2" id="KW-1185">Reference proteome</keyword>